<feature type="region of interest" description="Disordered" evidence="1">
    <location>
        <begin position="574"/>
        <end position="593"/>
    </location>
</feature>
<keyword evidence="2" id="KW-1133">Transmembrane helix</keyword>
<feature type="compositionally biased region" description="Basic and acidic residues" evidence="1">
    <location>
        <begin position="792"/>
        <end position="815"/>
    </location>
</feature>
<feature type="transmembrane region" description="Helical" evidence="2">
    <location>
        <begin position="1037"/>
        <end position="1055"/>
    </location>
</feature>
<feature type="transmembrane region" description="Helical" evidence="2">
    <location>
        <begin position="1633"/>
        <end position="1651"/>
    </location>
</feature>
<proteinExistence type="predicted"/>
<feature type="transmembrane region" description="Helical" evidence="2">
    <location>
        <begin position="1718"/>
        <end position="1739"/>
    </location>
</feature>
<feature type="region of interest" description="Disordered" evidence="1">
    <location>
        <begin position="781"/>
        <end position="820"/>
    </location>
</feature>
<feature type="compositionally biased region" description="Low complexity" evidence="1">
    <location>
        <begin position="60"/>
        <end position="90"/>
    </location>
</feature>
<keyword evidence="2" id="KW-0812">Transmembrane</keyword>
<name>A0A1Q9EQP9_SYMMI</name>
<accession>A0A1Q9EQP9</accession>
<dbReference type="PANTHER" id="PTHR33050:SF7">
    <property type="entry name" value="RIBONUCLEASE H"/>
    <property type="match status" value="1"/>
</dbReference>
<comment type="caution">
    <text evidence="3">The sequence shown here is derived from an EMBL/GenBank/DDBJ whole genome shotgun (WGS) entry which is preliminary data.</text>
</comment>
<feature type="compositionally biased region" description="Low complexity" evidence="1">
    <location>
        <begin position="577"/>
        <end position="590"/>
    </location>
</feature>
<evidence type="ECO:0000256" key="2">
    <source>
        <dbReference type="SAM" id="Phobius"/>
    </source>
</evidence>
<feature type="transmembrane region" description="Helical" evidence="2">
    <location>
        <begin position="1060"/>
        <end position="1077"/>
    </location>
</feature>
<feature type="region of interest" description="Disordered" evidence="1">
    <location>
        <begin position="211"/>
        <end position="311"/>
    </location>
</feature>
<evidence type="ECO:0000256" key="1">
    <source>
        <dbReference type="SAM" id="MobiDB-lite"/>
    </source>
</evidence>
<keyword evidence="4" id="KW-1185">Reference proteome</keyword>
<evidence type="ECO:0000313" key="4">
    <source>
        <dbReference type="Proteomes" id="UP000186817"/>
    </source>
</evidence>
<sequence>MAASWGADDTVPDLWASLHTVVNAEFADLEPLFERFDLKQLQEFEKKVHLSITRQFNAGASTSTPASSATSSGQVAPAQQVAATQAQGSSPGPSFPKPTQRSQEAARLAKADPPPLPAAAVAPLSKKATAAAKAATMAPPPPKTGPKDSTVAKPSVPLKATPKQMEAMFAGDLVPQAAEDAIGLLRAAHNAAVASMVPVPAAVNLDEMDGEEFAEPPLPPPATPPTKAMPQAQAWVARETPVKEAVTVADEDTTDVGASQVAQDTAATPGPAAGEPQPSDSSQASGTTPPPKSTFPSSSQPRQARRRGPRPAVAYPSLEAALEGGPPGPILCSQFAPLGLPAPWPQADVDDGTVFRDEPPPYTDTAERFEAKHNHTLLKRVRSGDRFPLEADAAFQEDKYANSSRGPRESRWRLWCAFAEQRGLPPLPITTELVDKVADPADTGDEALLFTPLQKCACFQYCPLCFPDEATVAEVLAQRAMAAAPSFDQLCDKAAVHPVVRMLFKARGVDVPGVLHHLFADKTKVQTFLEPLRAGVELNGETRRRTADELLIDQATILELLDLIAEMKAAASASQLAPTQPATQPTTTTTERSQELPAAYWNDFVREYEAVEVDGRPRKFPGHLLMGAEKVLGRMVAEKKSGLYTAVALGEILFARHFTASKQVNPWSPTVKQEQSSKLFALEDGTLSKVAKTVPEPQRLMTMLDALEANKFAFMFARWGPNAEVADYFAWWQDLVRDNPQKFPQVRNYWKKASWEVAMALRSHRTFKEAVAEVTTAQARQDALSRWAPPDRPGKGGEKGKKGDHKGYKGTHHSDTSWPNPLRARSYTTATCLVAAPRHALVKVAGKEGTPHLRFQLLPLAWLLDLCSFPGSGWPNRDDARYCRPLPKTDFLSANAALARQFAEPTPPGEHTQTMLAELYKEMQIGRVQGPLPLELISTEGESPQLQVAKGFPVVQGDKVRRADDWLRSHHNSTVSASDAPPYMGAPTVVSGAITCSNMFESSPVLAAVDHEGAYRGMPVRSPTECGLVLPGNPPTLWSHFALPFGSVGSVWGYLRVADVVSFLSIVLLITFAAHYVDDFFMIEQSATASAAFAIFQAFHRLLGFRMKEEKSKPPKPRHTLLGIEWSFEGQTLFASPGQARVAKLIETIQGYLARDCMSAAECSALTGKLSFTCTWVFNNVGRSFLQPLYFRQHHGNPGSSRLTPRVRQALVQLSQLLPELQPRRFSLSQRERELPVTHLYADAFITIHGVRRSARRWLEELPPLQELQTATNGFGAIVTVPGRAPVGFRGEVPTTVLADLASSRAYIFWLEALAQIVSVAVASSFCSEHVACWIDNTAAEHALNKGYSKDLRLSAIIGAFWIWAASTSFSVSFHRVASSENISDGISRGDTSDLFALDGELREISFDAVWPILQKFQADCKDYGPEFAQLVAHLSPQLRERAESGFEARVQKFELALFVFSHLSHPEAQIPASSFAPPVKPFLKNRATQFESAASGSANSGTIVGALAATIIIAISTFTIVILITIIITTIIAMFVITPIIMFINTTIITFIILSIIITIITIITIIIPTFILFITITIIIMISIIIIIMFIIIIIIITVIILTIITRIAFGVRLAVYIITAISTIRSNSSTVVDIIIMIIITFFLFLHVQHHPIIIVIITVMIINIFFLFIIIATVTIRIVVTTTATHRCHRLCTLCLLHRPSGPHHHRQQQQSGYIIVAVTTIATSIAVTNTKIIASMFVYYIVYKILTVTISIFILSIIFFFFIIISSTFSMLIIIIVIIAIALCSYPYNHLHGLILVSARVVIIIIIIITIIIIIIIIITKIVINIAATITIETINIVTGTITHIPAVIVIVFIIIVISWWADL</sequence>
<feature type="transmembrane region" description="Helical" evidence="2">
    <location>
        <begin position="1549"/>
        <end position="1574"/>
    </location>
</feature>
<feature type="transmembrane region" description="Helical" evidence="2">
    <location>
        <begin position="1799"/>
        <end position="1828"/>
    </location>
</feature>
<dbReference type="InterPro" id="IPR052055">
    <property type="entry name" value="Hepadnavirus_pol/RT"/>
</dbReference>
<feature type="transmembrane region" description="Helical" evidence="2">
    <location>
        <begin position="1083"/>
        <end position="1103"/>
    </location>
</feature>
<evidence type="ECO:0000313" key="3">
    <source>
        <dbReference type="EMBL" id="OLQ09750.1"/>
    </source>
</evidence>
<dbReference type="PANTHER" id="PTHR33050">
    <property type="entry name" value="REVERSE TRANSCRIPTASE DOMAIN-CONTAINING PROTEIN"/>
    <property type="match status" value="1"/>
</dbReference>
<feature type="compositionally biased region" description="Low complexity" evidence="1">
    <location>
        <begin position="265"/>
        <end position="274"/>
    </location>
</feature>
<feature type="region of interest" description="Disordered" evidence="1">
    <location>
        <begin position="59"/>
        <end position="119"/>
    </location>
</feature>
<dbReference type="Proteomes" id="UP000186817">
    <property type="component" value="Unassembled WGS sequence"/>
</dbReference>
<reference evidence="3 4" key="1">
    <citation type="submission" date="2016-02" db="EMBL/GenBank/DDBJ databases">
        <title>Genome analysis of coral dinoflagellate symbionts highlights evolutionary adaptations to a symbiotic lifestyle.</title>
        <authorList>
            <person name="Aranda M."/>
            <person name="Li Y."/>
            <person name="Liew Y.J."/>
            <person name="Baumgarten S."/>
            <person name="Simakov O."/>
            <person name="Wilson M."/>
            <person name="Piel J."/>
            <person name="Ashoor H."/>
            <person name="Bougouffa S."/>
            <person name="Bajic V.B."/>
            <person name="Ryu T."/>
            <person name="Ravasi T."/>
            <person name="Bayer T."/>
            <person name="Micklem G."/>
            <person name="Kim H."/>
            <person name="Bhak J."/>
            <person name="Lajeunesse T.C."/>
            <person name="Voolstra C.R."/>
        </authorList>
    </citation>
    <scope>NUCLEOTIDE SEQUENCE [LARGE SCALE GENOMIC DNA]</scope>
    <source>
        <strain evidence="3 4">CCMP2467</strain>
    </source>
</reference>
<feature type="transmembrane region" description="Helical" evidence="2">
    <location>
        <begin position="1580"/>
        <end position="1612"/>
    </location>
</feature>
<gene>
    <name evidence="3" type="ORF">AK812_SmicGene6598</name>
</gene>
<feature type="transmembrane region" description="Helical" evidence="2">
    <location>
        <begin position="1745"/>
        <end position="1767"/>
    </location>
</feature>
<feature type="transmembrane region" description="Helical" evidence="2">
    <location>
        <begin position="1504"/>
        <end position="1537"/>
    </location>
</feature>
<organism evidence="3 4">
    <name type="scientific">Symbiodinium microadriaticum</name>
    <name type="common">Dinoflagellate</name>
    <name type="synonym">Zooxanthella microadriatica</name>
    <dbReference type="NCBI Taxonomy" id="2951"/>
    <lineage>
        <taxon>Eukaryota</taxon>
        <taxon>Sar</taxon>
        <taxon>Alveolata</taxon>
        <taxon>Dinophyceae</taxon>
        <taxon>Suessiales</taxon>
        <taxon>Symbiodiniaceae</taxon>
        <taxon>Symbiodinium</taxon>
    </lineage>
</organism>
<keyword evidence="2" id="KW-0472">Membrane</keyword>
<feature type="transmembrane region" description="Helical" evidence="2">
    <location>
        <begin position="1657"/>
        <end position="1684"/>
    </location>
</feature>
<dbReference type="OrthoDB" id="431451at2759"/>
<dbReference type="EMBL" id="LSRX01000091">
    <property type="protein sequence ID" value="OLQ09750.1"/>
    <property type="molecule type" value="Genomic_DNA"/>
</dbReference>
<feature type="transmembrane region" description="Helical" evidence="2">
    <location>
        <begin position="1774"/>
        <end position="1793"/>
    </location>
</feature>
<feature type="transmembrane region" description="Helical" evidence="2">
    <location>
        <begin position="1840"/>
        <end position="1867"/>
    </location>
</feature>
<feature type="region of interest" description="Disordered" evidence="1">
    <location>
        <begin position="131"/>
        <end position="155"/>
    </location>
</feature>
<feature type="compositionally biased region" description="Low complexity" evidence="1">
    <location>
        <begin position="225"/>
        <end position="234"/>
    </location>
</feature>
<protein>
    <submittedName>
        <fullName evidence="3">Uncharacterized protein</fullName>
    </submittedName>
</protein>